<dbReference type="Proteomes" id="UP001278500">
    <property type="component" value="Unassembled WGS sequence"/>
</dbReference>
<keyword evidence="2" id="KW-1185">Reference proteome</keyword>
<protein>
    <submittedName>
        <fullName evidence="1">Uncharacterized protein</fullName>
    </submittedName>
</protein>
<dbReference type="AlphaFoldDB" id="A0AAE0J157"/>
<proteinExistence type="predicted"/>
<reference evidence="1" key="2">
    <citation type="submission" date="2023-06" db="EMBL/GenBank/DDBJ databases">
        <authorList>
            <consortium name="Lawrence Berkeley National Laboratory"/>
            <person name="Haridas S."/>
            <person name="Hensen N."/>
            <person name="Bonometti L."/>
            <person name="Westerberg I."/>
            <person name="Brannstrom I.O."/>
            <person name="Guillou S."/>
            <person name="Cros-Aarteil S."/>
            <person name="Calhoun S."/>
            <person name="Kuo A."/>
            <person name="Mondo S."/>
            <person name="Pangilinan J."/>
            <person name="Riley R."/>
            <person name="Labutti K."/>
            <person name="Andreopoulos B."/>
            <person name="Lipzen A."/>
            <person name="Chen C."/>
            <person name="Yanf M."/>
            <person name="Daum C."/>
            <person name="Ng V."/>
            <person name="Clum A."/>
            <person name="Steindorff A."/>
            <person name="Ohm R."/>
            <person name="Martin F."/>
            <person name="Silar P."/>
            <person name="Natvig D."/>
            <person name="Lalanne C."/>
            <person name="Gautier V."/>
            <person name="Ament-Velasquez S.L."/>
            <person name="Kruys A."/>
            <person name="Hutchinson M.I."/>
            <person name="Powell A.J."/>
            <person name="Barry K."/>
            <person name="Miller A.N."/>
            <person name="Grigoriev I.V."/>
            <person name="Debuchy R."/>
            <person name="Gladieux P."/>
            <person name="Thoren M.H."/>
            <person name="Johannesson H."/>
        </authorList>
    </citation>
    <scope>NUCLEOTIDE SEQUENCE</scope>
    <source>
        <strain evidence="1">CBS 560.94</strain>
    </source>
</reference>
<accession>A0AAE0J157</accession>
<dbReference type="RefSeq" id="XP_062676796.1">
    <property type="nucleotide sequence ID" value="XM_062825273.1"/>
</dbReference>
<gene>
    <name evidence="1" type="ORF">B0H65DRAFT_436959</name>
</gene>
<sequence>MAHICSSCYLREVPEAGVSCPRCHDWVAHRQGRRVRELLRRAAAQFEVATDAIQIGMEQEDVRISLQEVMRADAASMEAWEIVQAAQEVVFRMAAIHTETAVAARAELIHALERAGEVVNLVGNALTAVASRLAA</sequence>
<name>A0AAE0J157_9PEZI</name>
<evidence type="ECO:0000313" key="2">
    <source>
        <dbReference type="Proteomes" id="UP001278500"/>
    </source>
</evidence>
<evidence type="ECO:0000313" key="1">
    <source>
        <dbReference type="EMBL" id="KAK3334630.1"/>
    </source>
</evidence>
<organism evidence="1 2">
    <name type="scientific">Neurospora tetraspora</name>
    <dbReference type="NCBI Taxonomy" id="94610"/>
    <lineage>
        <taxon>Eukaryota</taxon>
        <taxon>Fungi</taxon>
        <taxon>Dikarya</taxon>
        <taxon>Ascomycota</taxon>
        <taxon>Pezizomycotina</taxon>
        <taxon>Sordariomycetes</taxon>
        <taxon>Sordariomycetidae</taxon>
        <taxon>Sordariales</taxon>
        <taxon>Sordariaceae</taxon>
        <taxon>Neurospora</taxon>
    </lineage>
</organism>
<comment type="caution">
    <text evidence="1">The sequence shown here is derived from an EMBL/GenBank/DDBJ whole genome shotgun (WGS) entry which is preliminary data.</text>
</comment>
<dbReference type="EMBL" id="JAUEPP010000010">
    <property type="protein sequence ID" value="KAK3334630.1"/>
    <property type="molecule type" value="Genomic_DNA"/>
</dbReference>
<reference evidence="1" key="1">
    <citation type="journal article" date="2023" name="Mol. Phylogenet. Evol.">
        <title>Genome-scale phylogeny and comparative genomics of the fungal order Sordariales.</title>
        <authorList>
            <person name="Hensen N."/>
            <person name="Bonometti L."/>
            <person name="Westerberg I."/>
            <person name="Brannstrom I.O."/>
            <person name="Guillou S."/>
            <person name="Cros-Aarteil S."/>
            <person name="Calhoun S."/>
            <person name="Haridas S."/>
            <person name="Kuo A."/>
            <person name="Mondo S."/>
            <person name="Pangilinan J."/>
            <person name="Riley R."/>
            <person name="LaButti K."/>
            <person name="Andreopoulos B."/>
            <person name="Lipzen A."/>
            <person name="Chen C."/>
            <person name="Yan M."/>
            <person name="Daum C."/>
            <person name="Ng V."/>
            <person name="Clum A."/>
            <person name="Steindorff A."/>
            <person name="Ohm R.A."/>
            <person name="Martin F."/>
            <person name="Silar P."/>
            <person name="Natvig D.O."/>
            <person name="Lalanne C."/>
            <person name="Gautier V."/>
            <person name="Ament-Velasquez S.L."/>
            <person name="Kruys A."/>
            <person name="Hutchinson M.I."/>
            <person name="Powell A.J."/>
            <person name="Barry K."/>
            <person name="Miller A.N."/>
            <person name="Grigoriev I.V."/>
            <person name="Debuchy R."/>
            <person name="Gladieux P."/>
            <person name="Hiltunen Thoren M."/>
            <person name="Johannesson H."/>
        </authorList>
    </citation>
    <scope>NUCLEOTIDE SEQUENCE</scope>
    <source>
        <strain evidence="1">CBS 560.94</strain>
    </source>
</reference>
<dbReference type="GeneID" id="87862427"/>